<keyword evidence="3" id="KW-1185">Reference proteome</keyword>
<dbReference type="GO" id="GO:0016779">
    <property type="term" value="F:nucleotidyltransferase activity"/>
    <property type="evidence" value="ECO:0007669"/>
    <property type="project" value="InterPro"/>
</dbReference>
<dbReference type="Pfam" id="PF01909">
    <property type="entry name" value="NTP_transf_2"/>
    <property type="match status" value="1"/>
</dbReference>
<dbReference type="Gene3D" id="3.30.460.10">
    <property type="entry name" value="Beta Polymerase, domain 2"/>
    <property type="match status" value="1"/>
</dbReference>
<evidence type="ECO:0000259" key="1">
    <source>
        <dbReference type="Pfam" id="PF01909"/>
    </source>
</evidence>
<proteinExistence type="predicted"/>
<dbReference type="Proteomes" id="UP000245412">
    <property type="component" value="Unassembled WGS sequence"/>
</dbReference>
<feature type="domain" description="Polymerase nucleotidyl transferase" evidence="1">
    <location>
        <begin position="19"/>
        <end position="39"/>
    </location>
</feature>
<evidence type="ECO:0000313" key="2">
    <source>
        <dbReference type="EMBL" id="PWJ72257.1"/>
    </source>
</evidence>
<dbReference type="CDD" id="cd05403">
    <property type="entry name" value="NT_KNTase_like"/>
    <property type="match status" value="1"/>
</dbReference>
<dbReference type="InterPro" id="IPR002934">
    <property type="entry name" value="Polymerase_NTP_transf_dom"/>
</dbReference>
<dbReference type="SUPFAM" id="SSF81301">
    <property type="entry name" value="Nucleotidyltransferase"/>
    <property type="match status" value="1"/>
</dbReference>
<sequence length="51" mass="5848">MINSEINVIKEKLVLTIMLKQIYLFGSYAKDTYTEDSDYNFNLVVPDNAGD</sequence>
<protein>
    <submittedName>
        <fullName evidence="2">Nucleotidyltransferase-like protein</fullName>
    </submittedName>
</protein>
<comment type="caution">
    <text evidence="2">The sequence shown here is derived from an EMBL/GenBank/DDBJ whole genome shotgun (WGS) entry which is preliminary data.</text>
</comment>
<name>A0AB73SY08_9FIRM</name>
<evidence type="ECO:0000313" key="3">
    <source>
        <dbReference type="Proteomes" id="UP000245412"/>
    </source>
</evidence>
<reference evidence="2 3" key="1">
    <citation type="submission" date="2018-05" db="EMBL/GenBank/DDBJ databases">
        <authorList>
            <person name="Goeker M."/>
            <person name="Huntemann M."/>
            <person name="Clum A."/>
            <person name="Pillay M."/>
            <person name="Palaniappan K."/>
            <person name="Varghese N."/>
            <person name="Mikhailova N."/>
            <person name="Stamatis D."/>
            <person name="Reddy T."/>
            <person name="Daum C."/>
            <person name="Shapiro N."/>
            <person name="Ivanova N."/>
            <person name="Kyrpides N."/>
            <person name="Woyke T."/>
        </authorList>
    </citation>
    <scope>NUCLEOTIDE SEQUENCE [LARGE SCALE GENOMIC DNA]</scope>
    <source>
        <strain evidence="2 3">DSM 26524</strain>
    </source>
</reference>
<dbReference type="InterPro" id="IPR043519">
    <property type="entry name" value="NT_sf"/>
</dbReference>
<gene>
    <name evidence="2" type="ORF">C7383_12064</name>
</gene>
<dbReference type="EMBL" id="QGGY01000020">
    <property type="protein sequence ID" value="PWJ72257.1"/>
    <property type="molecule type" value="Genomic_DNA"/>
</dbReference>
<organism evidence="2 3">
    <name type="scientific">Murimonas intestini</name>
    <dbReference type="NCBI Taxonomy" id="1337051"/>
    <lineage>
        <taxon>Bacteria</taxon>
        <taxon>Bacillati</taxon>
        <taxon>Bacillota</taxon>
        <taxon>Clostridia</taxon>
        <taxon>Lachnospirales</taxon>
        <taxon>Lachnospiraceae</taxon>
        <taxon>Murimonas</taxon>
    </lineage>
</organism>
<dbReference type="RefSeq" id="WP_257497910.1">
    <property type="nucleotide sequence ID" value="NZ_JANKBI010000021.1"/>
</dbReference>
<dbReference type="AlphaFoldDB" id="A0AB73SY08"/>
<accession>A0AB73SY08</accession>